<evidence type="ECO:0000256" key="5">
    <source>
        <dbReference type="ARBA" id="ARBA00022692"/>
    </source>
</evidence>
<dbReference type="OrthoDB" id="4964541at2"/>
<sequence>MAAVERLIDLYCRLLKLVIVACLAAMVVLVFTNVVMRYLFNSGIATSEELSRWLLVWLTFLGAIVALRQHAHLGVDTLVRALPPLGKKICFVASYLLMLYADALLTLGSWKQAVLTFGDSAPASGISVGLFFYSSGLVFGVSAAVILLLDLVRVLSGAATEEDLISVKESEEHV</sequence>
<dbReference type="GO" id="GO:0005886">
    <property type="term" value="C:plasma membrane"/>
    <property type="evidence" value="ECO:0007669"/>
    <property type="project" value="UniProtKB-SubCell"/>
</dbReference>
<accession>A0A0R3N2R4</accession>
<protein>
    <recommendedName>
        <fullName evidence="9">TRAP transporter small permease protein</fullName>
    </recommendedName>
</protein>
<keyword evidence="7 9" id="KW-0472">Membrane</keyword>
<keyword evidence="5 9" id="KW-0812">Transmembrane</keyword>
<comment type="subunit">
    <text evidence="9">The complex comprises the extracytoplasmic solute receptor protein and the two transmembrane proteins.</text>
</comment>
<evidence type="ECO:0000256" key="9">
    <source>
        <dbReference type="RuleBase" id="RU369079"/>
    </source>
</evidence>
<evidence type="ECO:0000313" key="11">
    <source>
        <dbReference type="EMBL" id="KRR24543.1"/>
    </source>
</evidence>
<keyword evidence="3" id="KW-1003">Cell membrane</keyword>
<evidence type="ECO:0000256" key="7">
    <source>
        <dbReference type="ARBA" id="ARBA00023136"/>
    </source>
</evidence>
<dbReference type="PANTHER" id="PTHR35011">
    <property type="entry name" value="2,3-DIKETO-L-GULONATE TRAP TRANSPORTER SMALL PERMEASE PROTEIN YIAM"/>
    <property type="match status" value="1"/>
</dbReference>
<dbReference type="AlphaFoldDB" id="A0A0R3N2R4"/>
<dbReference type="InterPro" id="IPR007387">
    <property type="entry name" value="TRAP_DctQ"/>
</dbReference>
<proteinExistence type="inferred from homology"/>
<evidence type="ECO:0000313" key="12">
    <source>
        <dbReference type="Proteomes" id="UP000051660"/>
    </source>
</evidence>
<gene>
    <name evidence="11" type="ORF">CQ14_31380</name>
</gene>
<evidence type="ECO:0000256" key="2">
    <source>
        <dbReference type="ARBA" id="ARBA00022448"/>
    </source>
</evidence>
<comment type="similarity">
    <text evidence="8 9">Belongs to the TRAP transporter small permease family.</text>
</comment>
<evidence type="ECO:0000256" key="6">
    <source>
        <dbReference type="ARBA" id="ARBA00022989"/>
    </source>
</evidence>
<feature type="domain" description="Tripartite ATP-independent periplasmic transporters DctQ component" evidence="10">
    <location>
        <begin position="26"/>
        <end position="155"/>
    </location>
</feature>
<evidence type="ECO:0000256" key="8">
    <source>
        <dbReference type="ARBA" id="ARBA00038436"/>
    </source>
</evidence>
<feature type="transmembrane region" description="Helical" evidence="9">
    <location>
        <begin position="130"/>
        <end position="149"/>
    </location>
</feature>
<evidence type="ECO:0000256" key="4">
    <source>
        <dbReference type="ARBA" id="ARBA00022519"/>
    </source>
</evidence>
<dbReference type="Proteomes" id="UP000051660">
    <property type="component" value="Unassembled WGS sequence"/>
</dbReference>
<dbReference type="GO" id="GO:0015740">
    <property type="term" value="P:C4-dicarboxylate transport"/>
    <property type="evidence" value="ECO:0007669"/>
    <property type="project" value="TreeGrafter"/>
</dbReference>
<comment type="function">
    <text evidence="9">Part of the tripartite ATP-independent periplasmic (TRAP) transport system.</text>
</comment>
<evidence type="ECO:0000259" key="10">
    <source>
        <dbReference type="Pfam" id="PF04290"/>
    </source>
</evidence>
<keyword evidence="4 9" id="KW-0997">Cell inner membrane</keyword>
<keyword evidence="2 9" id="KW-0813">Transport</keyword>
<keyword evidence="6 9" id="KW-1133">Transmembrane helix</keyword>
<evidence type="ECO:0000256" key="3">
    <source>
        <dbReference type="ARBA" id="ARBA00022475"/>
    </source>
</evidence>
<organism evidence="11 12">
    <name type="scientific">Bradyrhizobium lablabi</name>
    <dbReference type="NCBI Taxonomy" id="722472"/>
    <lineage>
        <taxon>Bacteria</taxon>
        <taxon>Pseudomonadati</taxon>
        <taxon>Pseudomonadota</taxon>
        <taxon>Alphaproteobacteria</taxon>
        <taxon>Hyphomicrobiales</taxon>
        <taxon>Nitrobacteraceae</taxon>
        <taxon>Bradyrhizobium</taxon>
    </lineage>
</organism>
<dbReference type="EMBL" id="LLYB01000062">
    <property type="protein sequence ID" value="KRR24543.1"/>
    <property type="molecule type" value="Genomic_DNA"/>
</dbReference>
<comment type="subcellular location">
    <subcellularLocation>
        <location evidence="1 9">Cell inner membrane</location>
        <topology evidence="1 9">Multi-pass membrane protein</topology>
    </subcellularLocation>
</comment>
<name>A0A0R3N2R4_9BRAD</name>
<comment type="caution">
    <text evidence="11">The sequence shown here is derived from an EMBL/GenBank/DDBJ whole genome shotgun (WGS) entry which is preliminary data.</text>
</comment>
<dbReference type="InterPro" id="IPR055348">
    <property type="entry name" value="DctQ"/>
</dbReference>
<dbReference type="Pfam" id="PF04290">
    <property type="entry name" value="DctQ"/>
    <property type="match status" value="1"/>
</dbReference>
<reference evidence="11 12" key="1">
    <citation type="submission" date="2014-03" db="EMBL/GenBank/DDBJ databases">
        <title>Bradyrhizobium valentinum sp. nov., isolated from effective nodules of Lupinus mariae-josephae, a lupine endemic of basic-lime soils in Eastern Spain.</title>
        <authorList>
            <person name="Duran D."/>
            <person name="Rey L."/>
            <person name="Navarro A."/>
            <person name="Busquets A."/>
            <person name="Imperial J."/>
            <person name="Ruiz-Argueso T."/>
        </authorList>
    </citation>
    <scope>NUCLEOTIDE SEQUENCE [LARGE SCALE GENOMIC DNA]</scope>
    <source>
        <strain evidence="11 12">CCBAU 23086</strain>
    </source>
</reference>
<feature type="transmembrane region" description="Helical" evidence="9">
    <location>
        <begin position="14"/>
        <end position="38"/>
    </location>
</feature>
<feature type="transmembrane region" description="Helical" evidence="9">
    <location>
        <begin position="89"/>
        <end position="110"/>
    </location>
</feature>
<dbReference type="GO" id="GO:0022857">
    <property type="term" value="F:transmembrane transporter activity"/>
    <property type="evidence" value="ECO:0007669"/>
    <property type="project" value="UniProtKB-UniRule"/>
</dbReference>
<feature type="transmembrane region" description="Helical" evidence="9">
    <location>
        <begin position="50"/>
        <end position="68"/>
    </location>
</feature>
<dbReference type="PANTHER" id="PTHR35011:SF2">
    <property type="entry name" value="2,3-DIKETO-L-GULONATE TRAP TRANSPORTER SMALL PERMEASE PROTEIN YIAM"/>
    <property type="match status" value="1"/>
</dbReference>
<evidence type="ECO:0000256" key="1">
    <source>
        <dbReference type="ARBA" id="ARBA00004429"/>
    </source>
</evidence>
<dbReference type="RefSeq" id="WP_057858603.1">
    <property type="nucleotide sequence ID" value="NZ_LLYB01000062.1"/>
</dbReference>